<keyword evidence="1" id="KW-0732">Signal</keyword>
<name>A0A1I5NN97_9BACT</name>
<keyword evidence="3" id="KW-1185">Reference proteome</keyword>
<dbReference type="OrthoDB" id="846806at2"/>
<proteinExistence type="predicted"/>
<feature type="signal peptide" evidence="1">
    <location>
        <begin position="1"/>
        <end position="20"/>
    </location>
</feature>
<sequence length="426" mass="47918">MKHFLKIGILCFLPGSLLMAQEKMHITLENPSDFIRNDEAIILSRRSLIKGLKSGTEEKLPLFKKADGSVLPSQTDDLDGDGKWDEAVFLLTLQPLEKTGINVSFVKAGDFPKFTQRAHARMAKMDASGKFMPITAETMPEGMKPTDFSKTKLPLYHTEGPAWENDKVAFRLYFDPRNGKDIYGKTTSEMMMDRIGLGENYHEKSWWGMDILKLGNSLGAGSLAIIGKEKDHLQSVVKLGEHVEKTSYELISDGPVRAIFRMKYKNWQVSPEEKYDVTEEISIVGGQYYYESKVTLSGFTGERQLVTGIVNLLSDKAIQEIGEKDCLLATFDKQSENKDNLGMAVLVKKSSFLGFDEAPESGPAKVQQTYFVKLKSLPGVPVSFRFFAGWEAADEQFKNAGLFQKFLEKERIRMSDTVKVNLKSQK</sequence>
<gene>
    <name evidence="2" type="ORF">SAMN04515674_10236</name>
</gene>
<evidence type="ECO:0000256" key="1">
    <source>
        <dbReference type="SAM" id="SignalP"/>
    </source>
</evidence>
<dbReference type="Pfam" id="PF16153">
    <property type="entry name" value="DUF4861"/>
    <property type="match status" value="1"/>
</dbReference>
<reference evidence="2 3" key="1">
    <citation type="submission" date="2016-10" db="EMBL/GenBank/DDBJ databases">
        <authorList>
            <person name="de Groot N.N."/>
        </authorList>
    </citation>
    <scope>NUCLEOTIDE SEQUENCE [LARGE SCALE GENOMIC DNA]</scope>
    <source>
        <strain evidence="3">E92,LMG 26720,CCM 7988</strain>
    </source>
</reference>
<dbReference type="Proteomes" id="UP000199306">
    <property type="component" value="Unassembled WGS sequence"/>
</dbReference>
<dbReference type="EMBL" id="FOXH01000002">
    <property type="protein sequence ID" value="SFP23279.1"/>
    <property type="molecule type" value="Genomic_DNA"/>
</dbReference>
<evidence type="ECO:0000313" key="3">
    <source>
        <dbReference type="Proteomes" id="UP000199306"/>
    </source>
</evidence>
<evidence type="ECO:0008006" key="4">
    <source>
        <dbReference type="Google" id="ProtNLM"/>
    </source>
</evidence>
<evidence type="ECO:0000313" key="2">
    <source>
        <dbReference type="EMBL" id="SFP23279.1"/>
    </source>
</evidence>
<dbReference type="AlphaFoldDB" id="A0A1I5NN97"/>
<dbReference type="InterPro" id="IPR032342">
    <property type="entry name" value="DUF4861"/>
</dbReference>
<dbReference type="RefSeq" id="WP_092012149.1">
    <property type="nucleotide sequence ID" value="NZ_FOXH01000002.1"/>
</dbReference>
<accession>A0A1I5NN97</accession>
<dbReference type="STRING" id="1079859.SAMN04515674_10236"/>
<feature type="chain" id="PRO_5011550268" description="DUF4861 domain-containing protein" evidence="1">
    <location>
        <begin position="21"/>
        <end position="426"/>
    </location>
</feature>
<organism evidence="2 3">
    <name type="scientific">Pseudarcicella hirudinis</name>
    <dbReference type="NCBI Taxonomy" id="1079859"/>
    <lineage>
        <taxon>Bacteria</taxon>
        <taxon>Pseudomonadati</taxon>
        <taxon>Bacteroidota</taxon>
        <taxon>Cytophagia</taxon>
        <taxon>Cytophagales</taxon>
        <taxon>Flectobacillaceae</taxon>
        <taxon>Pseudarcicella</taxon>
    </lineage>
</organism>
<protein>
    <recommendedName>
        <fullName evidence="4">DUF4861 domain-containing protein</fullName>
    </recommendedName>
</protein>